<evidence type="ECO:0000256" key="4">
    <source>
        <dbReference type="ARBA" id="ARBA00022833"/>
    </source>
</evidence>
<dbReference type="InterPro" id="IPR043795">
    <property type="entry name" value="N-alpha-Ac-DABA-like"/>
</dbReference>
<dbReference type="Gene3D" id="3.40.630.10">
    <property type="entry name" value="Zn peptidases"/>
    <property type="match status" value="1"/>
</dbReference>
<dbReference type="InterPro" id="IPR055438">
    <property type="entry name" value="AstE_AspA_cat"/>
</dbReference>
<proteinExistence type="predicted"/>
<dbReference type="InterPro" id="IPR053138">
    <property type="entry name" value="N-alpha-Ac-DABA_deacetylase"/>
</dbReference>
<comment type="cofactor">
    <cofactor evidence="1">
        <name>Zn(2+)</name>
        <dbReference type="ChEBI" id="CHEBI:29105"/>
    </cofactor>
</comment>
<dbReference type="PANTHER" id="PTHR37326:SF1">
    <property type="entry name" value="BLL3975 PROTEIN"/>
    <property type="match status" value="1"/>
</dbReference>
<evidence type="ECO:0000256" key="1">
    <source>
        <dbReference type="ARBA" id="ARBA00001947"/>
    </source>
</evidence>
<dbReference type="CDD" id="cd06251">
    <property type="entry name" value="M14_ASTE_ASPA-like"/>
    <property type="match status" value="1"/>
</dbReference>
<dbReference type="Pfam" id="PF24827">
    <property type="entry name" value="AstE_AspA_cat"/>
    <property type="match status" value="1"/>
</dbReference>
<feature type="compositionally biased region" description="Low complexity" evidence="5">
    <location>
        <begin position="362"/>
        <end position="371"/>
    </location>
</feature>
<dbReference type="AlphaFoldDB" id="L9WFH5"/>
<feature type="region of interest" description="Disordered" evidence="5">
    <location>
        <begin position="358"/>
        <end position="377"/>
    </location>
</feature>
<evidence type="ECO:0000256" key="3">
    <source>
        <dbReference type="ARBA" id="ARBA00022801"/>
    </source>
</evidence>
<protein>
    <submittedName>
        <fullName evidence="7">Succinylglutamate desuccinylase/aspartoacylase</fullName>
    </submittedName>
</protein>
<evidence type="ECO:0000256" key="2">
    <source>
        <dbReference type="ARBA" id="ARBA00022723"/>
    </source>
</evidence>
<dbReference type="eggNOG" id="arCOG02890">
    <property type="taxonomic scope" value="Archaea"/>
</dbReference>
<dbReference type="Proteomes" id="UP000011690">
    <property type="component" value="Unassembled WGS sequence"/>
</dbReference>
<comment type="caution">
    <text evidence="7">The sequence shown here is derived from an EMBL/GenBank/DDBJ whole genome shotgun (WGS) entry which is preliminary data.</text>
</comment>
<feature type="region of interest" description="Disordered" evidence="5">
    <location>
        <begin position="1"/>
        <end position="36"/>
    </location>
</feature>
<gene>
    <name evidence="7" type="ORF">C494_12480</name>
</gene>
<keyword evidence="8" id="KW-1185">Reference proteome</keyword>
<keyword evidence="4" id="KW-0862">Zinc</keyword>
<evidence type="ECO:0000313" key="7">
    <source>
        <dbReference type="EMBL" id="ELY48016.1"/>
    </source>
</evidence>
<dbReference type="GO" id="GO:0046872">
    <property type="term" value="F:metal ion binding"/>
    <property type="evidence" value="ECO:0007669"/>
    <property type="project" value="UniProtKB-KW"/>
</dbReference>
<dbReference type="GO" id="GO:0016788">
    <property type="term" value="F:hydrolase activity, acting on ester bonds"/>
    <property type="evidence" value="ECO:0007669"/>
    <property type="project" value="InterPro"/>
</dbReference>
<name>L9WFH5_9EURY</name>
<feature type="domain" description="Succinylglutamate desuccinylase/Aspartoacylase catalytic" evidence="6">
    <location>
        <begin position="69"/>
        <end position="248"/>
    </location>
</feature>
<dbReference type="SUPFAM" id="SSF53187">
    <property type="entry name" value="Zn-dependent exopeptidases"/>
    <property type="match status" value="1"/>
</dbReference>
<evidence type="ECO:0000313" key="8">
    <source>
        <dbReference type="Proteomes" id="UP000011690"/>
    </source>
</evidence>
<dbReference type="PANTHER" id="PTHR37326">
    <property type="entry name" value="BLL3975 PROTEIN"/>
    <property type="match status" value="1"/>
</dbReference>
<reference evidence="7 8" key="1">
    <citation type="journal article" date="2014" name="PLoS Genet.">
        <title>Phylogenetically driven sequencing of extremely halophilic archaea reveals strategies for static and dynamic osmo-response.</title>
        <authorList>
            <person name="Becker E.A."/>
            <person name="Seitzer P.M."/>
            <person name="Tritt A."/>
            <person name="Larsen D."/>
            <person name="Krusor M."/>
            <person name="Yao A.I."/>
            <person name="Wu D."/>
            <person name="Madern D."/>
            <person name="Eisen J.A."/>
            <person name="Darling A.E."/>
            <person name="Facciotti M.T."/>
        </authorList>
    </citation>
    <scope>NUCLEOTIDE SEQUENCE [LARGE SCALE GENOMIC DNA]</scope>
    <source>
        <strain evidence="7 8">JCM 10635</strain>
    </source>
</reference>
<accession>L9WFH5</accession>
<dbReference type="PATRIC" id="fig|1227500.6.peg.2524"/>
<sequence length="377" mass="41092">MVAAGDTAMSDDFDEPPDGGPSDRTAEPFTYNGGRVDPGESANIRYGISETYLGDPVRIPVTVINGEHPGPTVFLSAAAHGDELNGIEVVREVAHDWDHSNLHGTLICLPVMNVHGFLAQERYLPIYDRDLNRSFPGREGSTSARRMAYQIFTNFIEPCDLGVDFHTSTRGRTNMLHVRANMENLKTARVAKAFSSNVIIAGEGPSGTLRREATAADIPTITVEMGEAHRFQRKLIDRALTGVASVLAEFGLHPESSVHWPGWRTIIDDDNEKTWIRADAGGIVDMKRGRSELVQEGEVICAITNPFKEEEDIVTVEAPFTGLIVGVLENPVVYPGNPLCHLVGLSPDTLTALERERMAEHSQSGLQSSGQAAPDLE</sequence>
<evidence type="ECO:0000259" key="6">
    <source>
        <dbReference type="Pfam" id="PF24827"/>
    </source>
</evidence>
<keyword evidence="3" id="KW-0378">Hydrolase</keyword>
<dbReference type="STRING" id="1227500.C494_12480"/>
<dbReference type="EMBL" id="AOHY01000034">
    <property type="protein sequence ID" value="ELY48016.1"/>
    <property type="molecule type" value="Genomic_DNA"/>
</dbReference>
<dbReference type="PIRSF" id="PIRSF039012">
    <property type="entry name" value="ASP"/>
    <property type="match status" value="1"/>
</dbReference>
<evidence type="ECO:0000256" key="5">
    <source>
        <dbReference type="SAM" id="MobiDB-lite"/>
    </source>
</evidence>
<dbReference type="GO" id="GO:0016811">
    <property type="term" value="F:hydrolase activity, acting on carbon-nitrogen (but not peptide) bonds, in linear amides"/>
    <property type="evidence" value="ECO:0007669"/>
    <property type="project" value="InterPro"/>
</dbReference>
<organism evidence="7 8">
    <name type="scientific">Natronorubrum bangense JCM 10635</name>
    <dbReference type="NCBI Taxonomy" id="1227500"/>
    <lineage>
        <taxon>Archaea</taxon>
        <taxon>Methanobacteriati</taxon>
        <taxon>Methanobacteriota</taxon>
        <taxon>Stenosarchaea group</taxon>
        <taxon>Halobacteria</taxon>
        <taxon>Halobacteriales</taxon>
        <taxon>Natrialbaceae</taxon>
        <taxon>Natronorubrum</taxon>
    </lineage>
</organism>
<keyword evidence="2" id="KW-0479">Metal-binding</keyword>